<dbReference type="PANTHER" id="PTHR33446">
    <property type="entry name" value="PROTEIN TONB-RELATED"/>
    <property type="match status" value="1"/>
</dbReference>
<evidence type="ECO:0000256" key="8">
    <source>
        <dbReference type="ARBA" id="ARBA00022989"/>
    </source>
</evidence>
<keyword evidence="9 10" id="KW-0472">Membrane</keyword>
<dbReference type="GO" id="GO:0098797">
    <property type="term" value="C:plasma membrane protein complex"/>
    <property type="evidence" value="ECO:0007669"/>
    <property type="project" value="TreeGrafter"/>
</dbReference>
<comment type="caution">
    <text evidence="12">The sequence shown here is derived from an EMBL/GenBank/DDBJ whole genome shotgun (WGS) entry which is preliminary data.</text>
</comment>
<dbReference type="InterPro" id="IPR051045">
    <property type="entry name" value="TonB-dependent_transducer"/>
</dbReference>
<evidence type="ECO:0000256" key="1">
    <source>
        <dbReference type="ARBA" id="ARBA00004383"/>
    </source>
</evidence>
<evidence type="ECO:0000256" key="7">
    <source>
        <dbReference type="ARBA" id="ARBA00022927"/>
    </source>
</evidence>
<keyword evidence="6 10" id="KW-0812">Transmembrane</keyword>
<dbReference type="GO" id="GO:0031992">
    <property type="term" value="F:energy transducer activity"/>
    <property type="evidence" value="ECO:0007669"/>
    <property type="project" value="TreeGrafter"/>
</dbReference>
<keyword evidence="5" id="KW-0997">Cell inner membrane</keyword>
<accession>A0A2J6WH64</accession>
<protein>
    <recommendedName>
        <fullName evidence="11">TonB C-terminal domain-containing protein</fullName>
    </recommendedName>
</protein>
<dbReference type="Pfam" id="PF03544">
    <property type="entry name" value="TonB_C"/>
    <property type="match status" value="1"/>
</dbReference>
<evidence type="ECO:0000256" key="2">
    <source>
        <dbReference type="ARBA" id="ARBA00006555"/>
    </source>
</evidence>
<keyword evidence="4" id="KW-1003">Cell membrane</keyword>
<proteinExistence type="inferred from homology"/>
<keyword evidence="8 10" id="KW-1133">Transmembrane helix</keyword>
<dbReference type="Gene3D" id="3.30.1150.10">
    <property type="match status" value="1"/>
</dbReference>
<dbReference type="EMBL" id="PNIN01000064">
    <property type="protein sequence ID" value="PMP69721.1"/>
    <property type="molecule type" value="Genomic_DNA"/>
</dbReference>
<evidence type="ECO:0000256" key="5">
    <source>
        <dbReference type="ARBA" id="ARBA00022519"/>
    </source>
</evidence>
<evidence type="ECO:0000256" key="6">
    <source>
        <dbReference type="ARBA" id="ARBA00022692"/>
    </source>
</evidence>
<comment type="similarity">
    <text evidence="2">Belongs to the TonB family.</text>
</comment>
<keyword evidence="3" id="KW-0813">Transport</keyword>
<dbReference type="GO" id="GO:0055085">
    <property type="term" value="P:transmembrane transport"/>
    <property type="evidence" value="ECO:0007669"/>
    <property type="project" value="InterPro"/>
</dbReference>
<dbReference type="NCBIfam" id="TIGR01352">
    <property type="entry name" value="tonB_Cterm"/>
    <property type="match status" value="1"/>
</dbReference>
<dbReference type="SUPFAM" id="SSF74653">
    <property type="entry name" value="TolA/TonB C-terminal domain"/>
    <property type="match status" value="1"/>
</dbReference>
<sequence length="252" mass="29371">MIMMTERRLPAFIIFSTIFHILLIVYLKISLPLDGNIEKNRIIFVELINKKNSPFSTNESIKKKVDTTNNKKILKDIQPLYAKNEQNLIYKDAVEEFTRQEQIQPNKIDEDKTKTTINQEEPKTIANNKVETTSINPKSMNIIMSKTEDIKTYPENEAKPFNIEEYERYILQKIKDMIEYPLLARKRGIEGDIMVNVTINRFGELKKVKIVKSSGYTVLDDYTVNLAGKIKFDVSPPHTIELPLKISYRLNR</sequence>
<evidence type="ECO:0000256" key="9">
    <source>
        <dbReference type="ARBA" id="ARBA00023136"/>
    </source>
</evidence>
<name>A0A2J6WH64_9BACT</name>
<comment type="subcellular location">
    <subcellularLocation>
        <location evidence="1">Cell inner membrane</location>
        <topology evidence="1">Single-pass membrane protein</topology>
        <orientation evidence="1">Periplasmic side</orientation>
    </subcellularLocation>
</comment>
<organism evidence="12 13">
    <name type="scientific">Calditerrivibrio nitroreducens</name>
    <dbReference type="NCBI Taxonomy" id="477976"/>
    <lineage>
        <taxon>Bacteria</taxon>
        <taxon>Pseudomonadati</taxon>
        <taxon>Deferribacterota</taxon>
        <taxon>Deferribacteres</taxon>
        <taxon>Deferribacterales</taxon>
        <taxon>Calditerrivibrionaceae</taxon>
    </lineage>
</organism>
<evidence type="ECO:0000256" key="4">
    <source>
        <dbReference type="ARBA" id="ARBA00022475"/>
    </source>
</evidence>
<dbReference type="Proteomes" id="UP000242881">
    <property type="component" value="Unassembled WGS sequence"/>
</dbReference>
<dbReference type="PANTHER" id="PTHR33446:SF2">
    <property type="entry name" value="PROTEIN TONB"/>
    <property type="match status" value="1"/>
</dbReference>
<dbReference type="InterPro" id="IPR037682">
    <property type="entry name" value="TonB_C"/>
</dbReference>
<evidence type="ECO:0000313" key="12">
    <source>
        <dbReference type="EMBL" id="PMP69721.1"/>
    </source>
</evidence>
<dbReference type="GO" id="GO:0015031">
    <property type="term" value="P:protein transport"/>
    <property type="evidence" value="ECO:0007669"/>
    <property type="project" value="UniProtKB-KW"/>
</dbReference>
<evidence type="ECO:0000259" key="11">
    <source>
        <dbReference type="PROSITE" id="PS52015"/>
    </source>
</evidence>
<evidence type="ECO:0000313" key="13">
    <source>
        <dbReference type="Proteomes" id="UP000242881"/>
    </source>
</evidence>
<reference evidence="12 13" key="1">
    <citation type="submission" date="2018-01" db="EMBL/GenBank/DDBJ databases">
        <title>Metagenomic assembled genomes from two thermal pools in the Uzon Caldera, Kamchatka, Russia.</title>
        <authorList>
            <person name="Wilkins L."/>
            <person name="Ettinger C."/>
        </authorList>
    </citation>
    <scope>NUCLEOTIDE SEQUENCE [LARGE SCALE GENOMIC DNA]</scope>
    <source>
        <strain evidence="12">ZAV-05</strain>
    </source>
</reference>
<evidence type="ECO:0000256" key="10">
    <source>
        <dbReference type="SAM" id="Phobius"/>
    </source>
</evidence>
<feature type="transmembrane region" description="Helical" evidence="10">
    <location>
        <begin position="12"/>
        <end position="31"/>
    </location>
</feature>
<dbReference type="AlphaFoldDB" id="A0A2J6WH64"/>
<gene>
    <name evidence="12" type="ORF">C0187_06490</name>
</gene>
<feature type="domain" description="TonB C-terminal" evidence="11">
    <location>
        <begin position="165"/>
        <end position="252"/>
    </location>
</feature>
<dbReference type="InterPro" id="IPR006260">
    <property type="entry name" value="TonB/TolA_C"/>
</dbReference>
<dbReference type="PROSITE" id="PS52015">
    <property type="entry name" value="TONB_CTD"/>
    <property type="match status" value="1"/>
</dbReference>
<evidence type="ECO:0000256" key="3">
    <source>
        <dbReference type="ARBA" id="ARBA00022448"/>
    </source>
</evidence>
<keyword evidence="7" id="KW-0653">Protein transport</keyword>